<sequence length="33" mass="4073">MEPYCQHFYKYYSPTILLIFFSSFAIILSRDYD</sequence>
<keyword evidence="1" id="KW-0472">Membrane</keyword>
<dbReference type="EMBL" id="CP011923">
    <property type="protein sequence ID" value="AKN89377.1"/>
    <property type="molecule type" value="Genomic_DNA"/>
</dbReference>
<keyword evidence="1" id="KW-0812">Transmembrane</keyword>
<evidence type="ECO:0000313" key="2">
    <source>
        <dbReference type="EMBL" id="AKN89377.1"/>
    </source>
</evidence>
<reference evidence="2" key="1">
    <citation type="submission" date="2017-08" db="EMBL/GenBank/DDBJ databases">
        <title>Complete Genome Sequence of Francisella noatunensis subsp. orientalis strain FNO190.</title>
        <authorList>
            <person name="Pereira F.L."/>
            <person name="Goncalves L.A."/>
            <person name="Guilherme T.C."/>
            <person name="Soares S.C."/>
            <person name="Dorella F.A."/>
            <person name="Carvalho A.F."/>
            <person name="Leibowitz M.P."/>
            <person name="Leal C.A.G."/>
            <person name="Azevedo V.A.C."/>
            <person name="Figueiredo H.C.P."/>
        </authorList>
    </citation>
    <scope>NUCLEOTIDE SEQUENCE</scope>
    <source>
        <strain evidence="2">FNO190</strain>
    </source>
</reference>
<dbReference type="Proteomes" id="UP000035930">
    <property type="component" value="Chromosome"/>
</dbReference>
<proteinExistence type="predicted"/>
<evidence type="ECO:0000313" key="3">
    <source>
        <dbReference type="Proteomes" id="UP000035930"/>
    </source>
</evidence>
<evidence type="ECO:0000256" key="1">
    <source>
        <dbReference type="SAM" id="Phobius"/>
    </source>
</evidence>
<organism evidence="2 3">
    <name type="scientific">Francisella orientalis</name>
    <dbReference type="NCBI Taxonomy" id="299583"/>
    <lineage>
        <taxon>Bacteria</taxon>
        <taxon>Pseudomonadati</taxon>
        <taxon>Pseudomonadota</taxon>
        <taxon>Gammaproteobacteria</taxon>
        <taxon>Thiotrichales</taxon>
        <taxon>Francisellaceae</taxon>
        <taxon>Francisella</taxon>
    </lineage>
</organism>
<feature type="transmembrane region" description="Helical" evidence="1">
    <location>
        <begin position="12"/>
        <end position="29"/>
    </location>
</feature>
<keyword evidence="1" id="KW-1133">Transmembrane helix</keyword>
<gene>
    <name evidence="2" type="ORF">FNO190_1811</name>
</gene>
<accession>A0ABM5U816</accession>
<protein>
    <submittedName>
        <fullName evidence="2">Uncharacterized protein</fullName>
    </submittedName>
</protein>
<name>A0ABM5U816_9GAMM</name>
<keyword evidence="3" id="KW-1185">Reference proteome</keyword>